<protein>
    <submittedName>
        <fullName evidence="2">Uncharacterized protein</fullName>
    </submittedName>
</protein>
<dbReference type="OrthoDB" id="2424936at2759"/>
<proteinExistence type="predicted"/>
<evidence type="ECO:0000313" key="3">
    <source>
        <dbReference type="Proteomes" id="UP000707451"/>
    </source>
</evidence>
<reference evidence="2" key="1">
    <citation type="submission" date="2021-06" db="EMBL/GenBank/DDBJ databases">
        <title>Genome Sequence of Mortierella hyaline Strain SCG-10, a Cold-Adapted, Nitrate-Reducing Fungus Isolated from Soil in Minnesota, USA.</title>
        <authorList>
            <person name="Aldossari N."/>
        </authorList>
    </citation>
    <scope>NUCLEOTIDE SEQUENCE</scope>
    <source>
        <strain evidence="2">SCG-10</strain>
    </source>
</reference>
<name>A0A9P8BPS9_9FUNG</name>
<dbReference type="AlphaFoldDB" id="A0A9P8BPS9"/>
<sequence length="281" mass="31268">MGLEATAHILCKQFNIDNSKDLSREYLVGFTQEDLEDNEKPTFPSSLFSPSSDNISSSSTFSGQKASSSVPDMDLAALKIPMANVISARQVELVSGIRWKARKRERRLRAPEKADFRQARMDLVKTSLHLSQGIEEIGQAQMIRRQVRGPLRKFENAPPAQKDNHCVDTQTSRAWAAMAADEHKRIKDNTSALATVDGKSVKVYGAVECVNPSCDSFKAGYSKRARDSNASVSIALSRFCQLSKNLATPGRQITTNQLEFWSHSRSDDFHRKLKRTAACSD</sequence>
<keyword evidence="3" id="KW-1185">Reference proteome</keyword>
<accession>A0A9P8BPS9</accession>
<comment type="caution">
    <text evidence="2">The sequence shown here is derived from an EMBL/GenBank/DDBJ whole genome shotgun (WGS) entry which is preliminary data.</text>
</comment>
<organism evidence="2 3">
    <name type="scientific">Linnemannia hyalina</name>
    <dbReference type="NCBI Taxonomy" id="64524"/>
    <lineage>
        <taxon>Eukaryota</taxon>
        <taxon>Fungi</taxon>
        <taxon>Fungi incertae sedis</taxon>
        <taxon>Mucoromycota</taxon>
        <taxon>Mortierellomycotina</taxon>
        <taxon>Mortierellomycetes</taxon>
        <taxon>Mortierellales</taxon>
        <taxon>Mortierellaceae</taxon>
        <taxon>Linnemannia</taxon>
    </lineage>
</organism>
<feature type="region of interest" description="Disordered" evidence="1">
    <location>
        <begin position="37"/>
        <end position="68"/>
    </location>
</feature>
<dbReference type="EMBL" id="JAHRHY010000016">
    <property type="protein sequence ID" value="KAG9063473.1"/>
    <property type="molecule type" value="Genomic_DNA"/>
</dbReference>
<evidence type="ECO:0000256" key="1">
    <source>
        <dbReference type="SAM" id="MobiDB-lite"/>
    </source>
</evidence>
<gene>
    <name evidence="2" type="ORF">KI688_004357</name>
</gene>
<evidence type="ECO:0000313" key="2">
    <source>
        <dbReference type="EMBL" id="KAG9063473.1"/>
    </source>
</evidence>
<feature type="compositionally biased region" description="Low complexity" evidence="1">
    <location>
        <begin position="41"/>
        <end position="62"/>
    </location>
</feature>
<dbReference type="Proteomes" id="UP000707451">
    <property type="component" value="Unassembled WGS sequence"/>
</dbReference>